<gene>
    <name evidence="2" type="ordered locus">Pisl_0419</name>
</gene>
<protein>
    <recommendedName>
        <fullName evidence="1">PRTase associated wHTH domain-containing protein</fullName>
    </recommendedName>
</protein>
<proteinExistence type="predicted"/>
<name>A1RRL5_PYRIL</name>
<evidence type="ECO:0000259" key="1">
    <source>
        <dbReference type="Pfam" id="PF24409"/>
    </source>
</evidence>
<dbReference type="HOGENOM" id="CLU_179023_1_0_2"/>
<organism evidence="2 3">
    <name type="scientific">Pyrobaculum islandicum (strain DSM 4184 / JCM 9189 / GEO3)</name>
    <dbReference type="NCBI Taxonomy" id="384616"/>
    <lineage>
        <taxon>Archaea</taxon>
        <taxon>Thermoproteota</taxon>
        <taxon>Thermoprotei</taxon>
        <taxon>Thermoproteales</taxon>
        <taxon>Thermoproteaceae</taxon>
        <taxon>Pyrobaculum</taxon>
    </lineage>
</organism>
<keyword evidence="3" id="KW-1185">Reference proteome</keyword>
<dbReference type="Pfam" id="PF24409">
    <property type="entry name" value="wHTH-PRTase_assc"/>
    <property type="match status" value="1"/>
</dbReference>
<reference evidence="2" key="1">
    <citation type="submission" date="2006-12" db="EMBL/GenBank/DDBJ databases">
        <title>Complete sequence of Pyrobaculum islandicum DSM 4184.</title>
        <authorList>
            <person name="Copeland A."/>
            <person name="Lucas S."/>
            <person name="Lapidus A."/>
            <person name="Barry K."/>
            <person name="Detter J.C."/>
            <person name="Glavina del Rio T."/>
            <person name="Dalin E."/>
            <person name="Tice H."/>
            <person name="Pitluck S."/>
            <person name="Meincke L."/>
            <person name="Brettin T."/>
            <person name="Bruce D."/>
            <person name="Han C."/>
            <person name="Tapia R."/>
            <person name="Gilna P."/>
            <person name="Schmutz J."/>
            <person name="Larimer F."/>
            <person name="Land M."/>
            <person name="Hauser L."/>
            <person name="Kyrpides N."/>
            <person name="Mikhailova N."/>
            <person name="Cozen A.E."/>
            <person name="Fitz-Gibbon S.T."/>
            <person name="House C.H."/>
            <person name="Saltikov C."/>
            <person name="Lowe T."/>
            <person name="Richardson P."/>
        </authorList>
    </citation>
    <scope>NUCLEOTIDE SEQUENCE [LARGE SCALE GENOMIC DNA]</scope>
    <source>
        <strain evidence="2">DSM 4184</strain>
    </source>
</reference>
<dbReference type="KEGG" id="pis:Pisl_0419"/>
<dbReference type="eggNOG" id="arCOG01062">
    <property type="taxonomic scope" value="Archaea"/>
</dbReference>
<dbReference type="InterPro" id="IPR036390">
    <property type="entry name" value="WH_DNA-bd_sf"/>
</dbReference>
<accession>A1RRL5</accession>
<evidence type="ECO:0000313" key="3">
    <source>
        <dbReference type="Proteomes" id="UP000002595"/>
    </source>
</evidence>
<dbReference type="Proteomes" id="UP000002595">
    <property type="component" value="Chromosome"/>
</dbReference>
<dbReference type="EMBL" id="CP000504">
    <property type="protein sequence ID" value="ABL87597.1"/>
    <property type="molecule type" value="Genomic_DNA"/>
</dbReference>
<sequence>MKRRGRFYPDLHVVTKILLLLADGRSRREAALLSGVSYSRFQQYVEYLKERGFVTGDEELRLTPKGAEAAARLAQLIKELTGEEPRDVKRK</sequence>
<dbReference type="RefSeq" id="WP_011762174.1">
    <property type="nucleotide sequence ID" value="NC_008701.1"/>
</dbReference>
<dbReference type="Gene3D" id="1.10.10.10">
    <property type="entry name" value="Winged helix-like DNA-binding domain superfamily/Winged helix DNA-binding domain"/>
    <property type="match status" value="1"/>
</dbReference>
<dbReference type="STRING" id="384616.Pisl_0419"/>
<dbReference type="GeneID" id="4617726"/>
<dbReference type="OrthoDB" id="24028at2157"/>
<dbReference type="InterPro" id="IPR057055">
    <property type="entry name" value="wHTH-PRTase_assoc"/>
</dbReference>
<dbReference type="SUPFAM" id="SSF46785">
    <property type="entry name" value="Winged helix' DNA-binding domain"/>
    <property type="match status" value="1"/>
</dbReference>
<feature type="domain" description="PRTase associated wHTH" evidence="1">
    <location>
        <begin position="17"/>
        <end position="75"/>
    </location>
</feature>
<evidence type="ECO:0000313" key="2">
    <source>
        <dbReference type="EMBL" id="ABL87597.1"/>
    </source>
</evidence>
<dbReference type="InterPro" id="IPR036388">
    <property type="entry name" value="WH-like_DNA-bd_sf"/>
</dbReference>
<dbReference type="AlphaFoldDB" id="A1RRL5"/>